<protein>
    <submittedName>
        <fullName evidence="2">Uncharacterized protein</fullName>
    </submittedName>
</protein>
<evidence type="ECO:0000313" key="2">
    <source>
        <dbReference type="EMBL" id="CEM43849.1"/>
    </source>
</evidence>
<accession>A0A0G4HIA1</accession>
<dbReference type="VEuPathDB" id="CryptoDB:Cvel_27837"/>
<dbReference type="EMBL" id="CDMZ01002776">
    <property type="protein sequence ID" value="CEM43849.1"/>
    <property type="molecule type" value="Genomic_DNA"/>
</dbReference>
<organism evidence="2">
    <name type="scientific">Chromera velia CCMP2878</name>
    <dbReference type="NCBI Taxonomy" id="1169474"/>
    <lineage>
        <taxon>Eukaryota</taxon>
        <taxon>Sar</taxon>
        <taxon>Alveolata</taxon>
        <taxon>Colpodellida</taxon>
        <taxon>Chromeraceae</taxon>
        <taxon>Chromera</taxon>
    </lineage>
</organism>
<evidence type="ECO:0000256" key="1">
    <source>
        <dbReference type="SAM" id="MobiDB-lite"/>
    </source>
</evidence>
<gene>
    <name evidence="2" type="ORF">Cvel_27837</name>
</gene>
<reference evidence="2" key="1">
    <citation type="submission" date="2014-11" db="EMBL/GenBank/DDBJ databases">
        <authorList>
            <person name="Otto D Thomas"/>
            <person name="Naeem Raeece"/>
        </authorList>
    </citation>
    <scope>NUCLEOTIDE SEQUENCE</scope>
</reference>
<feature type="compositionally biased region" description="Basic and acidic residues" evidence="1">
    <location>
        <begin position="1"/>
        <end position="14"/>
    </location>
</feature>
<feature type="region of interest" description="Disordered" evidence="1">
    <location>
        <begin position="1"/>
        <end position="31"/>
    </location>
</feature>
<sequence>MHAMSKERNERDTDVPEASSSSPSEFQSSQGSCWSLSNFLYADLEGISTEEEASLDRPADFLAKKRVRVFRRLPEDISYQIRQLANLVTQVEAINTNLYNVTFGGRGGMREQGDRLVEVQKILEEARKVRRAVHGQLSAGSLCLCKCTACSLVQTVVSCERQVRIEVDRKE</sequence>
<proteinExistence type="predicted"/>
<name>A0A0G4HIA1_9ALVE</name>
<feature type="compositionally biased region" description="Low complexity" evidence="1">
    <location>
        <begin position="19"/>
        <end position="31"/>
    </location>
</feature>
<dbReference type="AlphaFoldDB" id="A0A0G4HIA1"/>